<reference evidence="2 3" key="1">
    <citation type="submission" date="2016-07" db="EMBL/GenBank/DDBJ databases">
        <title>Complete genome sequence of the Lentzea guizhouensis DHS C013.</title>
        <authorList>
            <person name="Cao C."/>
        </authorList>
    </citation>
    <scope>NUCLEOTIDE SEQUENCE [LARGE SCALE GENOMIC DNA]</scope>
    <source>
        <strain evidence="2 3">DHS C013</strain>
    </source>
</reference>
<gene>
    <name evidence="2" type="ORF">BBK82_38750</name>
</gene>
<keyword evidence="3" id="KW-1185">Reference proteome</keyword>
<dbReference type="SMART" id="SM00728">
    <property type="entry name" value="ChW"/>
    <property type="match status" value="2"/>
</dbReference>
<evidence type="ECO:0000313" key="2">
    <source>
        <dbReference type="EMBL" id="ANZ41041.1"/>
    </source>
</evidence>
<dbReference type="OrthoDB" id="3444343at2"/>
<evidence type="ECO:0000313" key="3">
    <source>
        <dbReference type="Proteomes" id="UP000093053"/>
    </source>
</evidence>
<dbReference type="RefSeq" id="WP_065919378.1">
    <property type="nucleotide sequence ID" value="NZ_CP016793.1"/>
</dbReference>
<keyword evidence="1" id="KW-0732">Signal</keyword>
<dbReference type="STRING" id="1586287.BBK82_38750"/>
<evidence type="ECO:0000256" key="1">
    <source>
        <dbReference type="SAM" id="SignalP"/>
    </source>
</evidence>
<dbReference type="InterPro" id="IPR006637">
    <property type="entry name" value="ChW"/>
</dbReference>
<organism evidence="2 3">
    <name type="scientific">Lentzea guizhouensis</name>
    <dbReference type="NCBI Taxonomy" id="1586287"/>
    <lineage>
        <taxon>Bacteria</taxon>
        <taxon>Bacillati</taxon>
        <taxon>Actinomycetota</taxon>
        <taxon>Actinomycetes</taxon>
        <taxon>Pseudonocardiales</taxon>
        <taxon>Pseudonocardiaceae</taxon>
        <taxon>Lentzea</taxon>
    </lineage>
</organism>
<accession>A0A1B2HTI6</accession>
<name>A0A1B2HTI6_9PSEU</name>
<proteinExistence type="predicted"/>
<dbReference type="Pfam" id="PF07538">
    <property type="entry name" value="ChW"/>
    <property type="match status" value="3"/>
</dbReference>
<dbReference type="KEGG" id="led:BBK82_38750"/>
<dbReference type="EMBL" id="CP016793">
    <property type="protein sequence ID" value="ANZ41041.1"/>
    <property type="molecule type" value="Genomic_DNA"/>
</dbReference>
<dbReference type="AlphaFoldDB" id="A0A1B2HTI6"/>
<dbReference type="Proteomes" id="UP000093053">
    <property type="component" value="Chromosome"/>
</dbReference>
<feature type="signal peptide" evidence="1">
    <location>
        <begin position="1"/>
        <end position="27"/>
    </location>
</feature>
<feature type="chain" id="PRO_5008538535" description="Ricin B lectin domain-containing protein" evidence="1">
    <location>
        <begin position="28"/>
        <end position="199"/>
    </location>
</feature>
<sequence>MHRRYRFAALLATAFTALGLTAAPANADTAPNATTGAPGSAKSNSSIQAPALPDQLRAQAARTVCLNAHLENVGWQGWVCASDGAGALVGTTGQNRQMEALAVSSAGTGGICAQAHVADLGWLSQVCVADGDVGVVGTTGQGRQVEALGLGAPSATTCANAHLSGIGWQGASCAGPGVVAFVGTTGQNRQMEALIAGVS</sequence>
<evidence type="ECO:0008006" key="4">
    <source>
        <dbReference type="Google" id="ProtNLM"/>
    </source>
</evidence>
<protein>
    <recommendedName>
        <fullName evidence="4">Ricin B lectin domain-containing protein</fullName>
    </recommendedName>
</protein>